<proteinExistence type="predicted"/>
<sequence length="284" mass="31516">MLKIVIIAGLLIVAAMAAAAVYGALGWADGTRQLRVRLENARMPITPEVVNFRELEGLPEPVQQYFRTVLKEGQPMVTGVRLRHQGTFNMGETTDQWRPFTSDQRVITRRPGFDWDGRVKMMPGLTVRVHDAYVAGEGILYAALHGLIPLVDLKGAGDVAEGELMRFFAEAAWYPTALLPSQGVRWEGLDARSARATLTDGAVTLTMLFSFNDSGVIETVRAEARGRTVGKNVIPTPWQGRFWNYTERGGMQVPLEGEVAWLLTEGAKPYWRGCITAIEHEFAK</sequence>
<reference evidence="1" key="1">
    <citation type="journal article" date="2020" name="mSystems">
        <title>Genome- and Community-Level Interaction Insights into Carbon Utilization and Element Cycling Functions of Hydrothermarchaeota in Hydrothermal Sediment.</title>
        <authorList>
            <person name="Zhou Z."/>
            <person name="Liu Y."/>
            <person name="Xu W."/>
            <person name="Pan J."/>
            <person name="Luo Z.H."/>
            <person name="Li M."/>
        </authorList>
    </citation>
    <scope>NUCLEOTIDE SEQUENCE [LARGE SCALE GENOMIC DNA]</scope>
    <source>
        <strain evidence="1">SpSt-349</strain>
    </source>
</reference>
<protein>
    <submittedName>
        <fullName evidence="1">Uncharacterized protein</fullName>
    </submittedName>
</protein>
<evidence type="ECO:0000313" key="1">
    <source>
        <dbReference type="EMBL" id="HEN43726.1"/>
    </source>
</evidence>
<accession>A0A831U1W7</accession>
<dbReference type="AlphaFoldDB" id="A0A831U1W7"/>
<dbReference type="InterPro" id="IPR054213">
    <property type="entry name" value="DUF6920"/>
</dbReference>
<dbReference type="Pfam" id="PF21900">
    <property type="entry name" value="DUF6920"/>
    <property type="match status" value="1"/>
</dbReference>
<gene>
    <name evidence="1" type="ORF">ENQ87_15440</name>
</gene>
<name>A0A831U1W7_GEOME</name>
<comment type="caution">
    <text evidence="1">The sequence shown here is derived from an EMBL/GenBank/DDBJ whole genome shotgun (WGS) entry which is preliminary data.</text>
</comment>
<dbReference type="EMBL" id="DSOV01000073">
    <property type="protein sequence ID" value="HEN43726.1"/>
    <property type="molecule type" value="Genomic_DNA"/>
</dbReference>
<organism evidence="1">
    <name type="scientific">Geobacter metallireducens</name>
    <dbReference type="NCBI Taxonomy" id="28232"/>
    <lineage>
        <taxon>Bacteria</taxon>
        <taxon>Pseudomonadati</taxon>
        <taxon>Thermodesulfobacteriota</taxon>
        <taxon>Desulfuromonadia</taxon>
        <taxon>Geobacterales</taxon>
        <taxon>Geobacteraceae</taxon>
        <taxon>Geobacter</taxon>
    </lineage>
</organism>